<comment type="caution">
    <text evidence="1">The sequence shown here is derived from an EMBL/GenBank/DDBJ whole genome shotgun (WGS) entry which is preliminary data.</text>
</comment>
<accession>A0A9P7F098</accession>
<reference evidence="1" key="1">
    <citation type="journal article" date="2020" name="New Phytol.">
        <title>Comparative genomics reveals dynamic genome evolution in host specialist ectomycorrhizal fungi.</title>
        <authorList>
            <person name="Lofgren L.A."/>
            <person name="Nguyen N.H."/>
            <person name="Vilgalys R."/>
            <person name="Ruytinx J."/>
            <person name="Liao H.L."/>
            <person name="Branco S."/>
            <person name="Kuo A."/>
            <person name="LaButti K."/>
            <person name="Lipzen A."/>
            <person name="Andreopoulos W."/>
            <person name="Pangilinan J."/>
            <person name="Riley R."/>
            <person name="Hundley H."/>
            <person name="Na H."/>
            <person name="Barry K."/>
            <person name="Grigoriev I.V."/>
            <person name="Stajich J.E."/>
            <person name="Kennedy P.G."/>
        </authorList>
    </citation>
    <scope>NUCLEOTIDE SEQUENCE</scope>
    <source>
        <strain evidence="1">FC423</strain>
    </source>
</reference>
<name>A0A9P7F098_9AGAM</name>
<dbReference type="EMBL" id="JABBWM010000061">
    <property type="protein sequence ID" value="KAG2098462.1"/>
    <property type="molecule type" value="Genomic_DNA"/>
</dbReference>
<protein>
    <submittedName>
        <fullName evidence="1">Uncharacterized protein</fullName>
    </submittedName>
</protein>
<dbReference type="GeneID" id="64704272"/>
<dbReference type="Proteomes" id="UP000823399">
    <property type="component" value="Unassembled WGS sequence"/>
</dbReference>
<dbReference type="OrthoDB" id="2688793at2759"/>
<keyword evidence="2" id="KW-1185">Reference proteome</keyword>
<sequence length="205" mass="21145">MTPPVAVTAPPGAAAAAAAPAVPPPITPSAFNICVSRISSEAASVIDERILAGGAPGSEYANAVTSSSSASSSNINTITGLRKHRHNPEGIFCTTVGCNKGDHDHAHCYGKGGGMEGQAPWMKNKRKDKDMAAAAIVPSPPPVPPPLPSSTVIAAYADATAVSHTFLADLSVLPLWISLTHSPLMSQLFAISSLWGSIPFWTREL</sequence>
<evidence type="ECO:0000313" key="2">
    <source>
        <dbReference type="Proteomes" id="UP000823399"/>
    </source>
</evidence>
<gene>
    <name evidence="1" type="ORF">F5147DRAFT_777704</name>
</gene>
<dbReference type="AlphaFoldDB" id="A0A9P7F098"/>
<evidence type="ECO:0000313" key="1">
    <source>
        <dbReference type="EMBL" id="KAG2098462.1"/>
    </source>
</evidence>
<organism evidence="1 2">
    <name type="scientific">Suillus discolor</name>
    <dbReference type="NCBI Taxonomy" id="1912936"/>
    <lineage>
        <taxon>Eukaryota</taxon>
        <taxon>Fungi</taxon>
        <taxon>Dikarya</taxon>
        <taxon>Basidiomycota</taxon>
        <taxon>Agaricomycotina</taxon>
        <taxon>Agaricomycetes</taxon>
        <taxon>Agaricomycetidae</taxon>
        <taxon>Boletales</taxon>
        <taxon>Suillineae</taxon>
        <taxon>Suillaceae</taxon>
        <taxon>Suillus</taxon>
    </lineage>
</organism>
<proteinExistence type="predicted"/>
<dbReference type="RefSeq" id="XP_041288930.1">
    <property type="nucleotide sequence ID" value="XM_041442013.1"/>
</dbReference>